<feature type="region of interest" description="Disordered" evidence="1">
    <location>
        <begin position="338"/>
        <end position="357"/>
    </location>
</feature>
<gene>
    <name evidence="2" type="ORF">ACFPRH_00505</name>
</gene>
<name>A0ABW0AC49_9ACTN</name>
<accession>A0ABW0AC49</accession>
<dbReference type="RefSeq" id="WP_344472646.1">
    <property type="nucleotide sequence ID" value="NZ_BAAASB010000002.1"/>
</dbReference>
<proteinExistence type="predicted"/>
<dbReference type="InterPro" id="IPR029032">
    <property type="entry name" value="AhpD-like"/>
</dbReference>
<dbReference type="Proteomes" id="UP001596160">
    <property type="component" value="Unassembled WGS sequence"/>
</dbReference>
<evidence type="ECO:0000313" key="2">
    <source>
        <dbReference type="EMBL" id="MFC5150208.1"/>
    </source>
</evidence>
<evidence type="ECO:0000313" key="3">
    <source>
        <dbReference type="Proteomes" id="UP001596160"/>
    </source>
</evidence>
<organism evidence="2 3">
    <name type="scientific">Streptomyces amakusaensis</name>
    <dbReference type="NCBI Taxonomy" id="67271"/>
    <lineage>
        <taxon>Bacteria</taxon>
        <taxon>Bacillati</taxon>
        <taxon>Actinomycetota</taxon>
        <taxon>Actinomycetes</taxon>
        <taxon>Kitasatosporales</taxon>
        <taxon>Streptomycetaceae</taxon>
        <taxon>Streptomyces</taxon>
    </lineage>
</organism>
<dbReference type="SUPFAM" id="SSF69118">
    <property type="entry name" value="AhpD-like"/>
    <property type="match status" value="2"/>
</dbReference>
<keyword evidence="3" id="KW-1185">Reference proteome</keyword>
<comment type="caution">
    <text evidence="2">The sequence shown here is derived from an EMBL/GenBank/DDBJ whole genome shotgun (WGS) entry which is preliminary data.</text>
</comment>
<dbReference type="EMBL" id="JBHSKP010000001">
    <property type="protein sequence ID" value="MFC5150208.1"/>
    <property type="molecule type" value="Genomic_DNA"/>
</dbReference>
<protein>
    <submittedName>
        <fullName evidence="2">Carboxymuconolactone decarboxylase</fullName>
    </submittedName>
</protein>
<evidence type="ECO:0000256" key="1">
    <source>
        <dbReference type="SAM" id="MobiDB-lite"/>
    </source>
</evidence>
<reference evidence="3" key="1">
    <citation type="journal article" date="2019" name="Int. J. Syst. Evol. Microbiol.">
        <title>The Global Catalogue of Microorganisms (GCM) 10K type strain sequencing project: providing services to taxonomists for standard genome sequencing and annotation.</title>
        <authorList>
            <consortium name="The Broad Institute Genomics Platform"/>
            <consortium name="The Broad Institute Genome Sequencing Center for Infectious Disease"/>
            <person name="Wu L."/>
            <person name="Ma J."/>
        </authorList>
    </citation>
    <scope>NUCLEOTIDE SEQUENCE [LARGE SCALE GENOMIC DNA]</scope>
    <source>
        <strain evidence="3">PCU 266</strain>
    </source>
</reference>
<dbReference type="Gene3D" id="1.20.1290.10">
    <property type="entry name" value="AhpD-like"/>
    <property type="match status" value="1"/>
</dbReference>
<sequence>MKRVLRTVVKNSLGSIRHIEAVRPDGATGLVARVYEQTVRDFGGLAPPIALHSPAPEPLAASWLMLRESLLVPRTAGRAAKEAVAHAVSEANSCPYCVEVHGAALRDLEPAAAPGAAPAPGSAAHAAARWARAGLVPGADADDEPPADTRTELTAVAVAFHYLNRMVNVFLEDSPLPAGLPAAAHDGLLRMVARTLRPTAPGGPAAGASLPLLPKAPLPPDLAWAAGVPDLAEAFARSAAAVDRAAGPALPAAVRERVLAELDAWDGSPPPVGRGWLDDSTAPLPPGDRPAARLALLTALASYRVEDRDIAAFRARTPGDGALIGLTSWAALAAARTHGARTVRNPPTAPAPKESSP</sequence>